<feature type="transmembrane region" description="Helical" evidence="10">
    <location>
        <begin position="275"/>
        <end position="297"/>
    </location>
</feature>
<keyword evidence="5" id="KW-1003">Cell membrane</keyword>
<keyword evidence="8 10" id="KW-0472">Membrane</keyword>
<dbReference type="GO" id="GO:0015297">
    <property type="term" value="F:antiporter activity"/>
    <property type="evidence" value="ECO:0007669"/>
    <property type="project" value="InterPro"/>
</dbReference>
<feature type="transmembrane region" description="Helical" evidence="10">
    <location>
        <begin position="140"/>
        <end position="158"/>
    </location>
</feature>
<dbReference type="InterPro" id="IPR048279">
    <property type="entry name" value="MdtK-like"/>
</dbReference>
<feature type="transmembrane region" description="Helical" evidence="10">
    <location>
        <begin position="21"/>
        <end position="40"/>
    </location>
</feature>
<keyword evidence="6 10" id="KW-0812">Transmembrane</keyword>
<feature type="transmembrane region" description="Helical" evidence="10">
    <location>
        <begin position="60"/>
        <end position="78"/>
    </location>
</feature>
<dbReference type="RefSeq" id="WP_014271368.1">
    <property type="nucleotide sequence ID" value="NC_016633.1"/>
</dbReference>
<comment type="subcellular location">
    <subcellularLocation>
        <location evidence="1">Cell membrane</location>
        <topology evidence="1">Multi-pass membrane protein</topology>
    </subcellularLocation>
</comment>
<evidence type="ECO:0000256" key="4">
    <source>
        <dbReference type="ARBA" id="ARBA00022448"/>
    </source>
</evidence>
<dbReference type="STRING" id="158190.SpiGrapes_2772"/>
<dbReference type="HOGENOM" id="CLU_012893_0_2_12"/>
<dbReference type="PANTHER" id="PTHR43823:SF3">
    <property type="entry name" value="MULTIDRUG EXPORT PROTEIN MEPA"/>
    <property type="match status" value="1"/>
</dbReference>
<evidence type="ECO:0000313" key="11">
    <source>
        <dbReference type="EMBL" id="AEV30529.1"/>
    </source>
</evidence>
<dbReference type="InterPro" id="IPR002528">
    <property type="entry name" value="MATE_fam"/>
</dbReference>
<organism evidence="11 12">
    <name type="scientific">Sphaerochaeta pleomorpha (strain ATCC BAA-1885 / DSM 22778 / Grapes)</name>
    <dbReference type="NCBI Taxonomy" id="158190"/>
    <lineage>
        <taxon>Bacteria</taxon>
        <taxon>Pseudomonadati</taxon>
        <taxon>Spirochaetota</taxon>
        <taxon>Spirochaetia</taxon>
        <taxon>Spirochaetales</taxon>
        <taxon>Sphaerochaetaceae</taxon>
        <taxon>Sphaerochaeta</taxon>
    </lineage>
</organism>
<accession>G8QW05</accession>
<reference evidence="11 12" key="1">
    <citation type="submission" date="2011-11" db="EMBL/GenBank/DDBJ databases">
        <title>Complete sequence of Spirochaeta sp. grapes.</title>
        <authorList>
            <consortium name="US DOE Joint Genome Institute"/>
            <person name="Lucas S."/>
            <person name="Han J."/>
            <person name="Lapidus A."/>
            <person name="Cheng J.-F."/>
            <person name="Goodwin L."/>
            <person name="Pitluck S."/>
            <person name="Peters L."/>
            <person name="Ovchinnikova G."/>
            <person name="Munk A.C."/>
            <person name="Detter J.C."/>
            <person name="Han C."/>
            <person name="Tapia R."/>
            <person name="Land M."/>
            <person name="Hauser L."/>
            <person name="Kyrpides N."/>
            <person name="Ivanova N."/>
            <person name="Pagani I."/>
            <person name="Ritalahtilisa K."/>
            <person name="Loeffler F."/>
            <person name="Woyke T."/>
        </authorList>
    </citation>
    <scope>NUCLEOTIDE SEQUENCE [LARGE SCALE GENOMIC DNA]</scope>
    <source>
        <strain evidence="12">ATCC BAA-1885 / DSM 22778 / Grapes</strain>
    </source>
</reference>
<dbReference type="GO" id="GO:0042910">
    <property type="term" value="F:xenobiotic transmembrane transporter activity"/>
    <property type="evidence" value="ECO:0007669"/>
    <property type="project" value="InterPro"/>
</dbReference>
<dbReference type="GO" id="GO:0005886">
    <property type="term" value="C:plasma membrane"/>
    <property type="evidence" value="ECO:0007669"/>
    <property type="project" value="UniProtKB-SubCell"/>
</dbReference>
<evidence type="ECO:0000256" key="7">
    <source>
        <dbReference type="ARBA" id="ARBA00022989"/>
    </source>
</evidence>
<name>G8QW05_SPHPG</name>
<evidence type="ECO:0000256" key="2">
    <source>
        <dbReference type="ARBA" id="ARBA00008417"/>
    </source>
</evidence>
<evidence type="ECO:0000256" key="3">
    <source>
        <dbReference type="ARBA" id="ARBA00022106"/>
    </source>
</evidence>
<feature type="transmembrane region" description="Helical" evidence="10">
    <location>
        <begin position="420"/>
        <end position="439"/>
    </location>
</feature>
<feature type="transmembrane region" description="Helical" evidence="10">
    <location>
        <begin position="197"/>
        <end position="220"/>
    </location>
</feature>
<evidence type="ECO:0000256" key="6">
    <source>
        <dbReference type="ARBA" id="ARBA00022692"/>
    </source>
</evidence>
<evidence type="ECO:0000313" key="12">
    <source>
        <dbReference type="Proteomes" id="UP000005632"/>
    </source>
</evidence>
<keyword evidence="4" id="KW-0813">Transport</keyword>
<evidence type="ECO:0000256" key="1">
    <source>
        <dbReference type="ARBA" id="ARBA00004651"/>
    </source>
</evidence>
<feature type="transmembrane region" description="Helical" evidence="10">
    <location>
        <begin position="393"/>
        <end position="414"/>
    </location>
</feature>
<evidence type="ECO:0000256" key="5">
    <source>
        <dbReference type="ARBA" id="ARBA00022475"/>
    </source>
</evidence>
<keyword evidence="9" id="KW-0046">Antibiotic resistance</keyword>
<evidence type="ECO:0000256" key="8">
    <source>
        <dbReference type="ARBA" id="ARBA00023136"/>
    </source>
</evidence>
<protein>
    <recommendedName>
        <fullName evidence="3">Multidrug export protein MepA</fullName>
    </recommendedName>
</protein>
<proteinExistence type="inferred from homology"/>
<evidence type="ECO:0000256" key="10">
    <source>
        <dbReference type="SAM" id="Phobius"/>
    </source>
</evidence>
<feature type="transmembrane region" description="Helical" evidence="10">
    <location>
        <begin position="99"/>
        <end position="120"/>
    </location>
</feature>
<dbReference type="AlphaFoldDB" id="G8QW05"/>
<dbReference type="KEGG" id="sgp:SpiGrapes_2772"/>
<dbReference type="Pfam" id="PF01554">
    <property type="entry name" value="MatE"/>
    <property type="match status" value="2"/>
</dbReference>
<feature type="transmembrane region" description="Helical" evidence="10">
    <location>
        <begin position="318"/>
        <end position="341"/>
    </location>
</feature>
<dbReference type="Proteomes" id="UP000005632">
    <property type="component" value="Chromosome"/>
</dbReference>
<keyword evidence="7 10" id="KW-1133">Transmembrane helix</keyword>
<dbReference type="GO" id="GO:0046677">
    <property type="term" value="P:response to antibiotic"/>
    <property type="evidence" value="ECO:0007669"/>
    <property type="project" value="UniProtKB-KW"/>
</dbReference>
<keyword evidence="12" id="KW-1185">Reference proteome</keyword>
<dbReference type="PANTHER" id="PTHR43823">
    <property type="entry name" value="SPORULATION PROTEIN YKVU"/>
    <property type="match status" value="1"/>
</dbReference>
<dbReference type="EMBL" id="CP003155">
    <property type="protein sequence ID" value="AEV30529.1"/>
    <property type="molecule type" value="Genomic_DNA"/>
</dbReference>
<dbReference type="eggNOG" id="COG0534">
    <property type="taxonomic scope" value="Bacteria"/>
</dbReference>
<dbReference type="InterPro" id="IPR051327">
    <property type="entry name" value="MATE_MepA_subfamily"/>
</dbReference>
<gene>
    <name evidence="11" type="ordered locus">SpiGrapes_2772</name>
</gene>
<dbReference type="CDD" id="cd13143">
    <property type="entry name" value="MATE_MepA_like"/>
    <property type="match status" value="1"/>
</dbReference>
<comment type="similarity">
    <text evidence="2">Belongs to the multi antimicrobial extrusion (MATE) (TC 2.A.66.1) family. MepA subfamily.</text>
</comment>
<sequence>METHINTIHNTIAANFTLKSLLRFTLPTVTMMLFMGLYTMVDSILISRFIGTDGLSALNIITPVINLIVGFGGMFATGTNAIVARELGEGNTNRASQDFSLLVITAIVAGIGIAIAGTLWKTSLIQTLGSNKVLFPYCNSYLSVLLFFTPAAIMQILFQHLLVTAGKPGVGLMVSVGAGILNILLDILFIVEYKMGIAGAALGTGLAYTFPSLVGIAVFIQKDAVLTFCRPIIDFHVIIKSCKNGFSELVSQSAMAVTTFLFNITMMKLAGETGVAAITIMIYAQFLVTSIYIGFSMGVSPILSFNYGSHNSPRLTRIFSYSFWIIGIFSGILFICSQLYGPVLVSFFTDTTSPVYHLASTGFRIFSSSFLCSGFTIFASATFTAFSDWKRSAIISCLRSFICLVIALMLFPRIWQETGVWLAVPFSEFASLLASLILLHKFRHVYNYCQSRHSKPFASPCPHEIKS</sequence>
<evidence type="ECO:0000256" key="9">
    <source>
        <dbReference type="ARBA" id="ARBA00023251"/>
    </source>
</evidence>
<feature type="transmembrane region" description="Helical" evidence="10">
    <location>
        <begin position="170"/>
        <end position="191"/>
    </location>
</feature>
<dbReference type="InterPro" id="IPR045070">
    <property type="entry name" value="MATE_MepA-like"/>
</dbReference>
<dbReference type="PIRSF" id="PIRSF006603">
    <property type="entry name" value="DinF"/>
    <property type="match status" value="1"/>
</dbReference>
<feature type="transmembrane region" description="Helical" evidence="10">
    <location>
        <begin position="361"/>
        <end position="386"/>
    </location>
</feature>